<evidence type="ECO:0000256" key="12">
    <source>
        <dbReference type="ARBA" id="ARBA00045002"/>
    </source>
</evidence>
<evidence type="ECO:0000256" key="5">
    <source>
        <dbReference type="ARBA" id="ARBA00022801"/>
    </source>
</evidence>
<evidence type="ECO:0000256" key="7">
    <source>
        <dbReference type="ARBA" id="ARBA00022840"/>
    </source>
</evidence>
<dbReference type="Proteomes" id="UP000419138">
    <property type="component" value="Unassembled WGS sequence"/>
</dbReference>
<evidence type="ECO:0000313" key="16">
    <source>
        <dbReference type="EMBL" id="MQT03882.1"/>
    </source>
</evidence>
<protein>
    <recommendedName>
        <fullName evidence="11">Replicative DNA helicase DnaB</fullName>
        <ecNumber evidence="10">5.6.2.3</ecNumber>
    </recommendedName>
    <alternativeName>
        <fullName evidence="12">DNA 5'-3' helicase DnaB</fullName>
    </alternativeName>
</protein>
<dbReference type="SUPFAM" id="SSF48024">
    <property type="entry name" value="N-terminal domain of DnaB helicase"/>
    <property type="match status" value="1"/>
</dbReference>
<accession>A0A646KNL5</accession>
<evidence type="ECO:0000256" key="10">
    <source>
        <dbReference type="ARBA" id="ARBA00044969"/>
    </source>
</evidence>
<keyword evidence="8" id="KW-0238">DNA-binding</keyword>
<keyword evidence="2" id="KW-0639">Primosome</keyword>
<keyword evidence="7" id="KW-0067">ATP-binding</keyword>
<dbReference type="Gene3D" id="3.40.50.300">
    <property type="entry name" value="P-loop containing nucleotide triphosphate hydrolases"/>
    <property type="match status" value="1"/>
</dbReference>
<feature type="domain" description="DNA helicase DnaB-like N-terminal" evidence="15">
    <location>
        <begin position="25"/>
        <end position="125"/>
    </location>
</feature>
<dbReference type="Pfam" id="PF13481">
    <property type="entry name" value="AAA_25"/>
    <property type="match status" value="1"/>
</dbReference>
<evidence type="ECO:0000259" key="15">
    <source>
        <dbReference type="Pfam" id="PF00772"/>
    </source>
</evidence>
<dbReference type="Gene3D" id="1.10.860.10">
    <property type="entry name" value="DNAb Helicase, Chain A"/>
    <property type="match status" value="1"/>
</dbReference>
<evidence type="ECO:0000256" key="4">
    <source>
        <dbReference type="ARBA" id="ARBA00022741"/>
    </source>
</evidence>
<dbReference type="GO" id="GO:0005524">
    <property type="term" value="F:ATP binding"/>
    <property type="evidence" value="ECO:0007669"/>
    <property type="project" value="UniProtKB-KW"/>
</dbReference>
<dbReference type="GO" id="GO:0005829">
    <property type="term" value="C:cytosol"/>
    <property type="evidence" value="ECO:0007669"/>
    <property type="project" value="TreeGrafter"/>
</dbReference>
<dbReference type="PANTHER" id="PTHR30153">
    <property type="entry name" value="REPLICATIVE DNA HELICASE DNAB"/>
    <property type="match status" value="1"/>
</dbReference>
<evidence type="ECO:0000256" key="6">
    <source>
        <dbReference type="ARBA" id="ARBA00022806"/>
    </source>
</evidence>
<evidence type="ECO:0000256" key="9">
    <source>
        <dbReference type="ARBA" id="ARBA00023235"/>
    </source>
</evidence>
<evidence type="ECO:0000256" key="13">
    <source>
        <dbReference type="ARBA" id="ARBA00048954"/>
    </source>
</evidence>
<dbReference type="GO" id="GO:0006269">
    <property type="term" value="P:DNA replication, synthesis of primer"/>
    <property type="evidence" value="ECO:0007669"/>
    <property type="project" value="UniProtKB-KW"/>
</dbReference>
<comment type="similarity">
    <text evidence="1">Belongs to the helicase family. DnaB subfamily.</text>
</comment>
<dbReference type="FunFam" id="1.10.860.10:FF:000001">
    <property type="entry name" value="Replicative DNA helicase"/>
    <property type="match status" value="1"/>
</dbReference>
<keyword evidence="4" id="KW-0547">Nucleotide-binding</keyword>
<dbReference type="InterPro" id="IPR036185">
    <property type="entry name" value="DNA_heli_DnaB-like_N_sf"/>
</dbReference>
<dbReference type="GO" id="GO:0003677">
    <property type="term" value="F:DNA binding"/>
    <property type="evidence" value="ECO:0007669"/>
    <property type="project" value="UniProtKB-KW"/>
</dbReference>
<dbReference type="GO" id="GO:0043139">
    <property type="term" value="F:5'-3' DNA helicase activity"/>
    <property type="evidence" value="ECO:0007669"/>
    <property type="project" value="UniProtKB-EC"/>
</dbReference>
<evidence type="ECO:0000256" key="11">
    <source>
        <dbReference type="ARBA" id="ARBA00044995"/>
    </source>
</evidence>
<dbReference type="InterPro" id="IPR016136">
    <property type="entry name" value="DNA_helicase_N/primase_C"/>
</dbReference>
<name>A0A646KNL5_STRJU</name>
<dbReference type="InterPro" id="IPR007693">
    <property type="entry name" value="DNA_helicase_DnaB-like_N"/>
</dbReference>
<feature type="region of interest" description="Disordered" evidence="14">
    <location>
        <begin position="479"/>
        <end position="558"/>
    </location>
</feature>
<dbReference type="GO" id="GO:1990077">
    <property type="term" value="C:primosome complex"/>
    <property type="evidence" value="ECO:0007669"/>
    <property type="project" value="UniProtKB-KW"/>
</dbReference>
<dbReference type="OrthoDB" id="3171622at2"/>
<keyword evidence="17" id="KW-1185">Reference proteome</keyword>
<evidence type="ECO:0000256" key="2">
    <source>
        <dbReference type="ARBA" id="ARBA00022515"/>
    </source>
</evidence>
<dbReference type="RefSeq" id="WP_153525390.1">
    <property type="nucleotide sequence ID" value="NZ_JBEPDZ010000025.1"/>
</dbReference>
<feature type="compositionally biased region" description="Basic and acidic residues" evidence="14">
    <location>
        <begin position="539"/>
        <end position="552"/>
    </location>
</feature>
<comment type="catalytic activity">
    <reaction evidence="13">
        <text>ATP + H2O = ADP + phosphate + H(+)</text>
        <dbReference type="Rhea" id="RHEA:13065"/>
        <dbReference type="ChEBI" id="CHEBI:15377"/>
        <dbReference type="ChEBI" id="CHEBI:15378"/>
        <dbReference type="ChEBI" id="CHEBI:30616"/>
        <dbReference type="ChEBI" id="CHEBI:43474"/>
        <dbReference type="ChEBI" id="CHEBI:456216"/>
        <dbReference type="EC" id="5.6.2.3"/>
    </reaction>
</comment>
<keyword evidence="3" id="KW-0235">DNA replication</keyword>
<evidence type="ECO:0000256" key="3">
    <source>
        <dbReference type="ARBA" id="ARBA00022705"/>
    </source>
</evidence>
<proteinExistence type="inferred from homology"/>
<evidence type="ECO:0000256" key="8">
    <source>
        <dbReference type="ARBA" id="ARBA00023125"/>
    </source>
</evidence>
<dbReference type="PANTHER" id="PTHR30153:SF2">
    <property type="entry name" value="REPLICATIVE DNA HELICASE"/>
    <property type="match status" value="1"/>
</dbReference>
<organism evidence="16 17">
    <name type="scientific">Streptomyces jumonjinensis</name>
    <dbReference type="NCBI Taxonomy" id="1945"/>
    <lineage>
        <taxon>Bacteria</taxon>
        <taxon>Bacillati</taxon>
        <taxon>Actinomycetota</taxon>
        <taxon>Actinomycetes</taxon>
        <taxon>Kitasatosporales</taxon>
        <taxon>Streptomycetaceae</taxon>
        <taxon>Streptomyces</taxon>
    </lineage>
</organism>
<dbReference type="AlphaFoldDB" id="A0A646KNL5"/>
<keyword evidence="9" id="KW-0413">Isomerase</keyword>
<dbReference type="Pfam" id="PF00772">
    <property type="entry name" value="DnaB"/>
    <property type="match status" value="1"/>
</dbReference>
<evidence type="ECO:0000313" key="17">
    <source>
        <dbReference type="Proteomes" id="UP000419138"/>
    </source>
</evidence>
<dbReference type="EMBL" id="VCLA01000180">
    <property type="protein sequence ID" value="MQT03882.1"/>
    <property type="molecule type" value="Genomic_DNA"/>
</dbReference>
<comment type="caution">
    <text evidence="16">The sequence shown here is derived from an EMBL/GenBank/DDBJ whole genome shotgun (WGS) entry which is preliminary data.</text>
</comment>
<dbReference type="GO" id="GO:0016787">
    <property type="term" value="F:hydrolase activity"/>
    <property type="evidence" value="ECO:0007669"/>
    <property type="project" value="UniProtKB-KW"/>
</dbReference>
<sequence>MENVRHLNHRPDPAAADGDAFTRVPPHNLDAEQAVLGGMLLSRDGILAARTLNPTAFYRPAHETIFRTILDLHAKDEPVDPIMVAAELVSRGDIGRVGGTAYLHVLVQAVPSVANVGYYADVIAEHAVRRRVIEAAVRITQLGYDGDLDEVITTSRKEIETATEGSGTTARSSHLADSFLAWDDFFATDFGAVQLLPGRLMAPGQQITIVGDGKAGKSLFTQEWLWRMATGQSFLGDRPQPQISVLYVDAENGWPDVQGRFISYGAGPGRMGMLTYASFPPIRPLDTPGGGADLMAMAAEVEAQVVCIDTVSRFISGPENESDTWLSLYRNTLLPLKRAGIGSVRLDHLGKDSDKGARGSSAKTQDVDHVWTLAAQGGGNLTLRRTHTRTGIGPDHFRIVRQARRDGDTYMPGCTRHVLMTYEQDPATQAAAPGTDEHIIARLNDAGVPLDAGNRVVKAKLAELQIPAGSDKVARIVKARQNSAAERSPQRSPEAFQDTFPGNVPRNGSRDSKDAGQPFPGNTEGTPGTPSVPLSPPSRRGDREGTPEEKTSTEPLCTICTHPIQPDWAARGYTTHLGCDPTTSSHPAA</sequence>
<keyword evidence="6" id="KW-0347">Helicase</keyword>
<evidence type="ECO:0000256" key="14">
    <source>
        <dbReference type="SAM" id="MobiDB-lite"/>
    </source>
</evidence>
<dbReference type="SUPFAM" id="SSF52540">
    <property type="entry name" value="P-loop containing nucleoside triphosphate hydrolases"/>
    <property type="match status" value="1"/>
</dbReference>
<gene>
    <name evidence="16" type="ORF">FF041_28040</name>
</gene>
<dbReference type="InterPro" id="IPR027417">
    <property type="entry name" value="P-loop_NTPase"/>
</dbReference>
<dbReference type="EC" id="5.6.2.3" evidence="10"/>
<keyword evidence="5" id="KW-0378">Hydrolase</keyword>
<evidence type="ECO:0000256" key="1">
    <source>
        <dbReference type="ARBA" id="ARBA00008428"/>
    </source>
</evidence>
<reference evidence="16 17" key="1">
    <citation type="submission" date="2019-05" db="EMBL/GenBank/DDBJ databases">
        <title>Comparative genomics and metabolomics analyses of clavulanic acid producing Streptomyces species provides insight into specialized metabolism and evolution of beta-lactam biosynthetic gene clusters.</title>
        <authorList>
            <person name="Moore M.A."/>
            <person name="Cruz-Morales P."/>
            <person name="Barona Gomez F."/>
            <person name="Kapil T."/>
        </authorList>
    </citation>
    <scope>NUCLEOTIDE SEQUENCE [LARGE SCALE GENOMIC DNA]</scope>
    <source>
        <strain evidence="16 17">NRRL 5741</strain>
    </source>
</reference>